<keyword evidence="4 8" id="KW-0812">Transmembrane</keyword>
<name>A0ABY7DNP9_MYAAR</name>
<evidence type="ECO:0000256" key="8">
    <source>
        <dbReference type="SAM" id="Phobius"/>
    </source>
</evidence>
<evidence type="ECO:0000313" key="10">
    <source>
        <dbReference type="Proteomes" id="UP001164746"/>
    </source>
</evidence>
<evidence type="ECO:0000256" key="3">
    <source>
        <dbReference type="ARBA" id="ARBA00022448"/>
    </source>
</evidence>
<keyword evidence="3" id="KW-0813">Transport</keyword>
<comment type="similarity">
    <text evidence="2 7">Belongs to the sodium:solute symporter (SSF) (TC 2.A.21) family.</text>
</comment>
<proteinExistence type="inferred from homology"/>
<feature type="transmembrane region" description="Helical" evidence="8">
    <location>
        <begin position="231"/>
        <end position="250"/>
    </location>
</feature>
<evidence type="ECO:0000256" key="6">
    <source>
        <dbReference type="ARBA" id="ARBA00023136"/>
    </source>
</evidence>
<dbReference type="InterPro" id="IPR038377">
    <property type="entry name" value="Na/Glc_symporter_sf"/>
</dbReference>
<sequence length="792" mass="87241">MQFYKCINTNFKMHTWILAIVFLVTICAPLNYGSTTEEITTATTIRTDDISEATSGTTFFLPVSTVQHTCRTKLKPREEVETNTKPSITKSNAALLLLLGFGGFSILVAAAYKSLRKYVYHDEHNLDTVFDAGGRVSLSLTAVTSGFGGTLWFSVGVIVDLLLFPVLSIFLKTRAPGAKTFPQIAYARFGNAGHVMFCILAMISSLIVCTSMLLAGKSALEVLTKDVNNEFIYLVLAFLFGSYCMIGGLGTTFYISYFNTALTFLSVTVFVLYTSYFPSEESKEYSSMEALYTAAICVEGPETNYEQSHATFRTESGLIYGVVLLFMATSTSFTDQANWQSRIAAKPSQGVLGYFMAAYLWFVIAPCLSVTATTIYFAMSLKNGTHLLSDNEIDNGYITPFVMNLLLGETGNYLLLTMLMMALMSTGSGEVMAISSIVVYDIYKTYINPFRKHLSPTSCVLCGKQKQLSESKMGGDFCTCSSSIGCKSCDVDITTRARVGVERIVYTCSVHGEYRRYEDGLMRYKSWCIILVVILLIPYGLIISETDVYVNWATLQLQVLTCPFLMPLFLTITWSKATSKGVISGGILGLSASISGMLIMGSTYEGGLSNFYVNTAQDYSLLTAMLAGLVVSGVVSVIVSLCTHTIRSEADAILEWAKTINIDNPIHPFRLIYEEDFAKAEVGDIITAKVMDKVFRKTKLYAGVLGSISLVIFVVILPAIALSSGVLSFDEFTAWIKGLQIYCFICTFVVVVLPPFEEGYQIWLQYQKNKRNETSSVCSTKQQDLNGESCKL</sequence>
<feature type="transmembrane region" description="Helical" evidence="8">
    <location>
        <begin position="318"/>
        <end position="339"/>
    </location>
</feature>
<dbReference type="EMBL" id="CP111014">
    <property type="protein sequence ID" value="WAQ99312.1"/>
    <property type="molecule type" value="Genomic_DNA"/>
</dbReference>
<evidence type="ECO:0000313" key="9">
    <source>
        <dbReference type="EMBL" id="WAQ99312.1"/>
    </source>
</evidence>
<evidence type="ECO:0000256" key="7">
    <source>
        <dbReference type="RuleBase" id="RU362091"/>
    </source>
</evidence>
<evidence type="ECO:0000256" key="2">
    <source>
        <dbReference type="ARBA" id="ARBA00006434"/>
    </source>
</evidence>
<feature type="transmembrane region" description="Helical" evidence="8">
    <location>
        <begin position="582"/>
        <end position="601"/>
    </location>
</feature>
<evidence type="ECO:0000256" key="4">
    <source>
        <dbReference type="ARBA" id="ARBA00022692"/>
    </source>
</evidence>
<feature type="transmembrane region" description="Helical" evidence="8">
    <location>
        <begin position="621"/>
        <end position="642"/>
    </location>
</feature>
<organism evidence="9 10">
    <name type="scientific">Mya arenaria</name>
    <name type="common">Soft-shell clam</name>
    <dbReference type="NCBI Taxonomy" id="6604"/>
    <lineage>
        <taxon>Eukaryota</taxon>
        <taxon>Metazoa</taxon>
        <taxon>Spiralia</taxon>
        <taxon>Lophotrochozoa</taxon>
        <taxon>Mollusca</taxon>
        <taxon>Bivalvia</taxon>
        <taxon>Autobranchia</taxon>
        <taxon>Heteroconchia</taxon>
        <taxon>Euheterodonta</taxon>
        <taxon>Imparidentia</taxon>
        <taxon>Neoheterodontei</taxon>
        <taxon>Myida</taxon>
        <taxon>Myoidea</taxon>
        <taxon>Myidae</taxon>
        <taxon>Mya</taxon>
    </lineage>
</organism>
<gene>
    <name evidence="9" type="ORF">MAR_023685</name>
</gene>
<dbReference type="InterPro" id="IPR001734">
    <property type="entry name" value="Na/solute_symporter"/>
</dbReference>
<feature type="transmembrane region" description="Helical" evidence="8">
    <location>
        <begin position="700"/>
        <end position="722"/>
    </location>
</feature>
<dbReference type="PANTHER" id="PTHR46154">
    <property type="match status" value="1"/>
</dbReference>
<feature type="transmembrane region" description="Helical" evidence="8">
    <location>
        <begin position="351"/>
        <end position="379"/>
    </location>
</feature>
<keyword evidence="10" id="KW-1185">Reference proteome</keyword>
<dbReference type="Proteomes" id="UP001164746">
    <property type="component" value="Chromosome 3"/>
</dbReference>
<reference evidence="9" key="1">
    <citation type="submission" date="2022-11" db="EMBL/GenBank/DDBJ databases">
        <title>Centuries of genome instability and evolution in soft-shell clam transmissible cancer (bioRxiv).</title>
        <authorList>
            <person name="Hart S.F.M."/>
            <person name="Yonemitsu M.A."/>
            <person name="Giersch R.M."/>
            <person name="Beal B.F."/>
            <person name="Arriagada G."/>
            <person name="Davis B.W."/>
            <person name="Ostrander E.A."/>
            <person name="Goff S.P."/>
            <person name="Metzger M.J."/>
        </authorList>
    </citation>
    <scope>NUCLEOTIDE SEQUENCE</scope>
    <source>
        <strain evidence="9">MELC-2E11</strain>
        <tissue evidence="9">Siphon/mantle</tissue>
    </source>
</reference>
<protein>
    <submittedName>
        <fullName evidence="9">DUR3-like protein</fullName>
    </submittedName>
</protein>
<feature type="transmembrane region" description="Helical" evidence="8">
    <location>
        <begin position="192"/>
        <end position="216"/>
    </location>
</feature>
<dbReference type="Gene3D" id="1.20.1730.10">
    <property type="entry name" value="Sodium/glucose cotransporter"/>
    <property type="match status" value="1"/>
</dbReference>
<dbReference type="PROSITE" id="PS50283">
    <property type="entry name" value="NA_SOLUT_SYMP_3"/>
    <property type="match status" value="1"/>
</dbReference>
<accession>A0ABY7DNP9</accession>
<evidence type="ECO:0000256" key="1">
    <source>
        <dbReference type="ARBA" id="ARBA00004141"/>
    </source>
</evidence>
<evidence type="ECO:0000256" key="5">
    <source>
        <dbReference type="ARBA" id="ARBA00022989"/>
    </source>
</evidence>
<feature type="transmembrane region" description="Helical" evidence="8">
    <location>
        <begin position="93"/>
        <end position="112"/>
    </location>
</feature>
<feature type="transmembrane region" description="Helical" evidence="8">
    <location>
        <begin position="549"/>
        <end position="570"/>
    </location>
</feature>
<feature type="transmembrane region" description="Helical" evidence="8">
    <location>
        <begin position="13"/>
        <end position="32"/>
    </location>
</feature>
<keyword evidence="6 8" id="KW-0472">Membrane</keyword>
<feature type="transmembrane region" description="Helical" evidence="8">
    <location>
        <begin position="524"/>
        <end position="543"/>
    </location>
</feature>
<feature type="transmembrane region" description="Helical" evidence="8">
    <location>
        <begin position="734"/>
        <end position="756"/>
    </location>
</feature>
<feature type="transmembrane region" description="Helical" evidence="8">
    <location>
        <begin position="151"/>
        <end position="171"/>
    </location>
</feature>
<dbReference type="PANTHER" id="PTHR46154:SF4">
    <property type="entry name" value="UREA ACTIVE TRANSPORTER"/>
    <property type="match status" value="1"/>
</dbReference>
<dbReference type="InterPro" id="IPR031155">
    <property type="entry name" value="DUR"/>
</dbReference>
<dbReference type="Pfam" id="PF00474">
    <property type="entry name" value="SSF"/>
    <property type="match status" value="1"/>
</dbReference>
<feature type="transmembrane region" description="Helical" evidence="8">
    <location>
        <begin position="257"/>
        <end position="276"/>
    </location>
</feature>
<keyword evidence="5 8" id="KW-1133">Transmembrane helix</keyword>
<comment type="subcellular location">
    <subcellularLocation>
        <location evidence="1">Membrane</location>
        <topology evidence="1">Multi-pass membrane protein</topology>
    </subcellularLocation>
</comment>